<protein>
    <recommendedName>
        <fullName evidence="2">CHAT domain-containing protein</fullName>
    </recommendedName>
</protein>
<dbReference type="Pfam" id="PF12770">
    <property type="entry name" value="CHAT"/>
    <property type="match status" value="1"/>
</dbReference>
<feature type="compositionally biased region" description="Basic and acidic residues" evidence="1">
    <location>
        <begin position="1"/>
        <end position="17"/>
    </location>
</feature>
<dbReference type="Gene3D" id="1.25.40.10">
    <property type="entry name" value="Tetratricopeptide repeat domain"/>
    <property type="match status" value="1"/>
</dbReference>
<sequence length="1182" mass="131627">MEDTRESAKARPSRADDQPPASPTAAAAQLQRLLEYASEHDEHLYMVLRLGLSSIRAYAKASKDTGTIDKIANVRHRALEKLATDDDRRVSVLNDLAQDFLAKFEVSNLKTDIETCLHLFHDAASSSTLLLDEHRWHGIHNIGTALMERYRAFGASSDLHLAIEKLKQALALASEDGPVRIVQLRALGLTYIHKYAESHAQEDFESAKATLQTIIDMDPLSVEHHAQVLFDLSSLHLCDSRNSVTTRCQEAPIPTSLVENDSTAHGPSHAKRRKDHQLAIVDEMIRLIRASLQKPSTKYSHLERLNQLSVTYLYRYRLTGAEVDRKTSDSIAQNALSMALEGKLDHLKLQAAVENIERVIEGSQLTKPRFDLELGKLYIIKYDRLGCPTDLETGHSLLQRGLRKATSSSVRRELLIVLGGMVHLRRFAADGSSADIEAAIEMFEEALQISSEADRSGVMLLLGLGSAYLSRYSRTKSPQDFNTGMTTLENAHKAALEADLLVDDALSHLADAHSLLYQKGKDLPSINRAIELAEEAFVIGIESIDKWNRLECLSQYYLFRYEQTNDQSDLQAALRRLREVVEQIPGDHPDRAWYFQRYTAFLTVFGGNEIGHTETDSLTLLEEALDHGPSRPVQRIWAGRRLAKQYTVEGAWKLAYRALERTMALVPLLTPNFLRNDDKKSVISPIAGLATDAAVVALRAGKSPYEAVNLIELGRGIIQSSLTSMRTDVSKLEEAHPKLAQTFVRSRDLLDTPWLPPEPPSHADSRPLAPGADSRPLAPGQHPNVRYAAHRELQRTIQEIRNLDGFERFGLGPTESEIKAAAASGPIVMINVSASGKAFIMEPENIQMLWLPLLSEKAMHEYEVKMRSGQIHTTLEWLWRVIVKPVLRVLGYDDGPADTWPRICWIPTGELIKFPLHAAGLHLQGESQSLLDRAVSTYSSSLRTVVDARRNGQNSEPSRSTATAALVGVETTLAAVRSEMDGVSRICTSMGMQVLRPEPFQGDVMAALNSCDVFHFAGHGKTDRDDPLRSGLILADGCLTLDTLFQANLSSRKPYLAFLSACGTGQVTHHDLVHEGLHLIAACQVAGFRIVIGTLWKVRDSVCLDLALRLYEWISANGLSAESVAEGFHNICRSLRAEWVTKEQRYRESRSNKHRSSERPFSSDVEDDDEDVDDMGEERNKT</sequence>
<reference evidence="3" key="1">
    <citation type="submission" date="2015-01" db="EMBL/GenBank/DDBJ databases">
        <authorList>
            <person name="Durling Mikael"/>
        </authorList>
    </citation>
    <scope>NUCLEOTIDE SEQUENCE</scope>
</reference>
<organism evidence="3">
    <name type="scientific">Bionectria ochroleuca</name>
    <name type="common">Gliocladium roseum</name>
    <dbReference type="NCBI Taxonomy" id="29856"/>
    <lineage>
        <taxon>Eukaryota</taxon>
        <taxon>Fungi</taxon>
        <taxon>Dikarya</taxon>
        <taxon>Ascomycota</taxon>
        <taxon>Pezizomycotina</taxon>
        <taxon>Sordariomycetes</taxon>
        <taxon>Hypocreomycetidae</taxon>
        <taxon>Hypocreales</taxon>
        <taxon>Bionectriaceae</taxon>
        <taxon>Clonostachys</taxon>
    </lineage>
</organism>
<evidence type="ECO:0000256" key="1">
    <source>
        <dbReference type="SAM" id="MobiDB-lite"/>
    </source>
</evidence>
<feature type="region of interest" description="Disordered" evidence="1">
    <location>
        <begin position="750"/>
        <end position="782"/>
    </location>
</feature>
<name>A0A0B7KHG1_BIOOC</name>
<evidence type="ECO:0000313" key="3">
    <source>
        <dbReference type="EMBL" id="CEO54151.1"/>
    </source>
</evidence>
<feature type="domain" description="CHAT" evidence="2">
    <location>
        <begin position="874"/>
        <end position="1127"/>
    </location>
</feature>
<feature type="region of interest" description="Disordered" evidence="1">
    <location>
        <begin position="1"/>
        <end position="24"/>
    </location>
</feature>
<feature type="compositionally biased region" description="Acidic residues" evidence="1">
    <location>
        <begin position="1164"/>
        <end position="1176"/>
    </location>
</feature>
<dbReference type="AlphaFoldDB" id="A0A0B7KHG1"/>
<proteinExistence type="predicted"/>
<evidence type="ECO:0000259" key="2">
    <source>
        <dbReference type="Pfam" id="PF12770"/>
    </source>
</evidence>
<dbReference type="EMBL" id="CDPU01000040">
    <property type="protein sequence ID" value="CEO54151.1"/>
    <property type="molecule type" value="Genomic_DNA"/>
</dbReference>
<dbReference type="InterPro" id="IPR011990">
    <property type="entry name" value="TPR-like_helical_dom_sf"/>
</dbReference>
<dbReference type="InterPro" id="IPR024983">
    <property type="entry name" value="CHAT_dom"/>
</dbReference>
<accession>A0A0B7KHG1</accession>
<feature type="region of interest" description="Disordered" evidence="1">
    <location>
        <begin position="1144"/>
        <end position="1182"/>
    </location>
</feature>
<gene>
    <name evidence="3" type="ORF">BN869_000010209_1</name>
</gene>
<feature type="compositionally biased region" description="Basic and acidic residues" evidence="1">
    <location>
        <begin position="1144"/>
        <end position="1158"/>
    </location>
</feature>